<dbReference type="Pfam" id="PF13424">
    <property type="entry name" value="TPR_12"/>
    <property type="match status" value="2"/>
</dbReference>
<dbReference type="Gene3D" id="1.25.40.10">
    <property type="entry name" value="Tetratricopeptide repeat domain"/>
    <property type="match status" value="5"/>
</dbReference>
<evidence type="ECO:0000313" key="5">
    <source>
        <dbReference type="Proteomes" id="UP000183670"/>
    </source>
</evidence>
<evidence type="ECO:0000256" key="1">
    <source>
        <dbReference type="ARBA" id="ARBA00022737"/>
    </source>
</evidence>
<dbReference type="Pfam" id="PF13191">
    <property type="entry name" value="AAA_16"/>
    <property type="match status" value="1"/>
</dbReference>
<evidence type="ECO:0000259" key="3">
    <source>
        <dbReference type="Pfam" id="PF13271"/>
    </source>
</evidence>
<dbReference type="InterPro" id="IPR041664">
    <property type="entry name" value="AAA_16"/>
</dbReference>
<dbReference type="PANTHER" id="PTHR19860">
    <property type="entry name" value="DDB1- AND CUL4-ASSOCIATED FACTOR 12-RELATED"/>
    <property type="match status" value="1"/>
</dbReference>
<gene>
    <name evidence="4" type="ORF">SAMN05192581_10119</name>
</gene>
<evidence type="ECO:0000259" key="2">
    <source>
        <dbReference type="Pfam" id="PF13191"/>
    </source>
</evidence>
<feature type="domain" description="DUF4062" evidence="3">
    <location>
        <begin position="12"/>
        <end position="96"/>
    </location>
</feature>
<name>A0A1G6G3P5_BACOV</name>
<dbReference type="InterPro" id="IPR051191">
    <property type="entry name" value="DCAF12"/>
</dbReference>
<dbReference type="InterPro" id="IPR027417">
    <property type="entry name" value="P-loop_NTPase"/>
</dbReference>
<dbReference type="PANTHER" id="PTHR19860:SF40">
    <property type="entry name" value="WD40 REPEAT-CONTAINING PROTEIN"/>
    <property type="match status" value="1"/>
</dbReference>
<sequence>MKNNFQKSRNIRIFISSTFQDMQSERDMLVNKVFPRLRQIAYERNVTLTEVDLRWGITEEEAKSSKVVEICLDEIRNSHPFFIGLLGERYGWCPSKETLIEHQAMPDRYEWLAADLDHGMSITEIEIQYGVLRSLEPVYASFYIREADEKTMETDPRQAQLKETVRNNKRYNTYDYCSPEQLGEQVESEFRALLDHLFPKDKVEDPAVHERQKLQAFLDDKSDNYIPNKAYISYLDKFLNDTPNQHLVITGESGMGKSALLAYWLKNIIEDDRWNVVAHFSANSSQSLDTTDIAKHITTQIDSLYGLEQMEENDRQIEHNATDTDNIDYQKLALRAQLIAGQKPLLIVLDGANQLSDRNHRTKLLNWLPDFPDNVKIIFSTIEEDKTMQVFKKRKYPVITVYPLLLDQRKKLIVDFFDRYRKRLSEQQLTMILKGSDITDNTMVLMSLLEEIRCFGNFDSLTSFINQMTNLPDINSFFDRLLQRKEQIYNTPLYPSLTSDLLSLIALSKDGLSETELIAISNIPSLYWSQFYCANTAHLMIRDGRVVFAHDMIRQAIEQKYLNSERKVQLRQNIIDYFNREENNNFRKMEELPYQLYHAEKWDELHECISTLGYMSRQFTTNNIHEFILYWRTLKQADASKYKISQAYIEQIMGSMAEKAEMAVMLQWAYWQMFRNDIIRLTNICISYLDDLDAAYELVEFLIRMCDQMADGDTSEERCSFHNLAGMICIRKKEYIQALKEYREGLSLAVHAYGEDDLKITSYLCNIADVYHSIGESQDPVDKNALEKAKLILEKVLKMRKSILPDMHDDIAVAYDNLAGIYRLLGEEELAKEYRLKSQDIYVSLKGENDIDVAIAYHNYALECRMEQDFDQAREYAEKALTIYQHILGDENTHTQEEYHSLAEIEMYSGNYPKATEYMRHAIDIYQKIGDRDMTLAELLNSQASIYLRANQPDLSLNTALECISLLETLKQTDSKLVATMYDNLGKVYLVLNDEKLSEHYYLKGAETWHNMDNLETEAASYSYLAAAYNTFNRFEDAAVALEKSLALLEECDKSQDEAAAYANNNYGAICFRLGHIDKAIEHIEKAWEIRSALFGPDDQMARQYKDTVDQLKQANENTEDSANDQPNEKQIANANAEIEEFATYIGIDDPALTDTFRQGRDAFQTGYFERAVDMFNRALHHCNQKGVEKMSVARSLIYRYLAYSMEMKKEEDQAEEYYRMAADIAIQNDNDAVAERVFKDMAEFNWNRGNFEQAEMSYWHEIRCLLSLYGFYNKKTIACLNNIAQVITKQDAVYWQVILRCFEFVYVLSSDNEEYKQSHQSASNGIGTSIEHLKQEDESFDDQNYRIDLESAVIVLMDYTISLGMYNTTHQLYISFLEEIAANSGITVDGYYQISLRRITMDAVLDNPHRVITAGLNLLQKAESQPPSDEIKSQIEITIANAYCDTMQYHKALPLYETNLTYEPNLIVPLAKCYNALSHPQEALQMLGNAIEQDPSISTLPEFDKVLGKILLDTGHIKEALDAFNRYEADKTDTGISPMTIHKALALYLSGSEMDATQLVHSAMKLLKDESNDLLYRISIGIELIDYMFQTGNIEQAEKLIDQLHGLLEELPDSMQEPYNARIVAIRQAQN</sequence>
<dbReference type="RefSeq" id="WP_074557474.1">
    <property type="nucleotide sequence ID" value="NZ_FMYE01000011.1"/>
</dbReference>
<dbReference type="GO" id="GO:0080008">
    <property type="term" value="C:Cul4-RING E3 ubiquitin ligase complex"/>
    <property type="evidence" value="ECO:0007669"/>
    <property type="project" value="TreeGrafter"/>
</dbReference>
<dbReference type="InterPro" id="IPR025139">
    <property type="entry name" value="DUF4062"/>
</dbReference>
<dbReference type="SUPFAM" id="SSF48452">
    <property type="entry name" value="TPR-like"/>
    <property type="match status" value="4"/>
</dbReference>
<dbReference type="Pfam" id="PF13181">
    <property type="entry name" value="TPR_8"/>
    <property type="match status" value="1"/>
</dbReference>
<dbReference type="SUPFAM" id="SSF52540">
    <property type="entry name" value="P-loop containing nucleoside triphosphate hydrolases"/>
    <property type="match status" value="1"/>
</dbReference>
<reference evidence="4 5" key="1">
    <citation type="submission" date="2016-10" db="EMBL/GenBank/DDBJ databases">
        <authorList>
            <person name="de Groot N.N."/>
        </authorList>
    </citation>
    <scope>NUCLEOTIDE SEQUENCE [LARGE SCALE GENOMIC DNA]</scope>
    <source>
        <strain evidence="4 5">NLAE-zl-C500</strain>
    </source>
</reference>
<dbReference type="Gene3D" id="3.40.50.300">
    <property type="entry name" value="P-loop containing nucleotide triphosphate hydrolases"/>
    <property type="match status" value="1"/>
</dbReference>
<dbReference type="InterPro" id="IPR011990">
    <property type="entry name" value="TPR-like_helical_dom_sf"/>
</dbReference>
<protein>
    <submittedName>
        <fullName evidence="4">Tetratricopeptide repeat-containing protein</fullName>
    </submittedName>
</protein>
<keyword evidence="1" id="KW-0677">Repeat</keyword>
<dbReference type="SMART" id="SM00028">
    <property type="entry name" value="TPR"/>
    <property type="match status" value="11"/>
</dbReference>
<feature type="domain" description="Orc1-like AAA ATPase" evidence="2">
    <location>
        <begin position="236"/>
        <end position="360"/>
    </location>
</feature>
<dbReference type="InterPro" id="IPR019734">
    <property type="entry name" value="TPR_rpt"/>
</dbReference>
<dbReference type="EMBL" id="FMYE01000011">
    <property type="protein sequence ID" value="SDB76618.1"/>
    <property type="molecule type" value="Genomic_DNA"/>
</dbReference>
<proteinExistence type="predicted"/>
<dbReference type="Pfam" id="PF13271">
    <property type="entry name" value="DUF4062"/>
    <property type="match status" value="1"/>
</dbReference>
<organism evidence="4 5">
    <name type="scientific">Bacteroides ovatus</name>
    <dbReference type="NCBI Taxonomy" id="28116"/>
    <lineage>
        <taxon>Bacteria</taxon>
        <taxon>Pseudomonadati</taxon>
        <taxon>Bacteroidota</taxon>
        <taxon>Bacteroidia</taxon>
        <taxon>Bacteroidales</taxon>
        <taxon>Bacteroidaceae</taxon>
        <taxon>Bacteroides</taxon>
    </lineage>
</organism>
<accession>A0A1G6G3P5</accession>
<evidence type="ECO:0000313" key="4">
    <source>
        <dbReference type="EMBL" id="SDB76618.1"/>
    </source>
</evidence>
<dbReference type="Proteomes" id="UP000183670">
    <property type="component" value="Unassembled WGS sequence"/>
</dbReference>